<evidence type="ECO:0000256" key="5">
    <source>
        <dbReference type="ARBA" id="ARBA00023128"/>
    </source>
</evidence>
<comment type="subcellular location">
    <subcellularLocation>
        <location evidence="1">Mitochondrion</location>
    </subcellularLocation>
</comment>
<dbReference type="InterPro" id="IPR051991">
    <property type="entry name" value="Mitoribosomal_protein_bL32"/>
</dbReference>
<evidence type="ECO:0000256" key="7">
    <source>
        <dbReference type="ARBA" id="ARBA00039935"/>
    </source>
</evidence>
<dbReference type="PANTHER" id="PTHR21026:SF2">
    <property type="entry name" value="LARGE RIBOSOMAL SUBUNIT PROTEIN BL32M"/>
    <property type="match status" value="1"/>
</dbReference>
<keyword evidence="5" id="KW-0496">Mitochondrion</keyword>
<feature type="non-terminal residue" evidence="9">
    <location>
        <position position="1"/>
    </location>
</feature>
<evidence type="ECO:0000256" key="3">
    <source>
        <dbReference type="ARBA" id="ARBA00022946"/>
    </source>
</evidence>
<dbReference type="InterPro" id="IPR011332">
    <property type="entry name" value="Ribosomal_zn-bd"/>
</dbReference>
<evidence type="ECO:0000256" key="1">
    <source>
        <dbReference type="ARBA" id="ARBA00004173"/>
    </source>
</evidence>
<protein>
    <recommendedName>
        <fullName evidence="7">Large ribosomal subunit protein bL32m</fullName>
    </recommendedName>
</protein>
<dbReference type="AlphaFoldDB" id="A0A061RLP1"/>
<evidence type="ECO:0000256" key="4">
    <source>
        <dbReference type="ARBA" id="ARBA00022980"/>
    </source>
</evidence>
<gene>
    <name evidence="9" type="ORF">TSPGSL018_1448</name>
</gene>
<keyword evidence="4" id="KW-0689">Ribosomal protein</keyword>
<dbReference type="GO" id="GO:0005762">
    <property type="term" value="C:mitochondrial large ribosomal subunit"/>
    <property type="evidence" value="ECO:0007669"/>
    <property type="project" value="TreeGrafter"/>
</dbReference>
<feature type="compositionally biased region" description="Polar residues" evidence="8">
    <location>
        <begin position="61"/>
        <end position="71"/>
    </location>
</feature>
<comment type="similarity">
    <text evidence="2">Belongs to the bacterial ribosomal protein bL32 family.</text>
</comment>
<dbReference type="InterPro" id="IPR002677">
    <property type="entry name" value="Ribosomal_bL32"/>
</dbReference>
<keyword evidence="6" id="KW-0687">Ribonucleoprotein</keyword>
<dbReference type="EMBL" id="GBEZ01014434">
    <property type="protein sequence ID" value="JAC71639.1"/>
    <property type="molecule type" value="Transcribed_RNA"/>
</dbReference>
<evidence type="ECO:0000313" key="9">
    <source>
        <dbReference type="EMBL" id="JAC71639.1"/>
    </source>
</evidence>
<dbReference type="Pfam" id="PF01783">
    <property type="entry name" value="Ribosomal_L32p"/>
    <property type="match status" value="1"/>
</dbReference>
<feature type="region of interest" description="Disordered" evidence="8">
    <location>
        <begin position="38"/>
        <end position="71"/>
    </location>
</feature>
<sequence length="164" mass="17535">RSSQTKENRIAQPEMQATLRRLATSSGLRGIQTSTTLPSGVFVSENHGSSRHGSTSDRASHSGLISDSDGLQSLLNGETYDLLAVPKRKVTPSRKKLRATHKLWKPVDVVAQCSHCGWVMKQHEIPHKCGQVDCPSMAYSRGRTAAAAAAAGTDPIGAQDSGMI</sequence>
<dbReference type="PANTHER" id="PTHR21026">
    <property type="entry name" value="39S RIBOSOMAL PROTEIN L32, MITOCHONDRIAL"/>
    <property type="match status" value="1"/>
</dbReference>
<evidence type="ECO:0000256" key="8">
    <source>
        <dbReference type="SAM" id="MobiDB-lite"/>
    </source>
</evidence>
<reference evidence="9" key="1">
    <citation type="submission" date="2014-05" db="EMBL/GenBank/DDBJ databases">
        <title>The transcriptome of the halophilic microalga Tetraselmis sp. GSL018 isolated from the Great Salt Lake, Utah.</title>
        <authorList>
            <person name="Jinkerson R.E."/>
            <person name="D'Adamo S."/>
            <person name="Posewitz M.C."/>
        </authorList>
    </citation>
    <scope>NUCLEOTIDE SEQUENCE</scope>
    <source>
        <strain evidence="9">GSL018</strain>
    </source>
</reference>
<keyword evidence="3" id="KW-0809">Transit peptide</keyword>
<dbReference type="GO" id="GO:0003735">
    <property type="term" value="F:structural constituent of ribosome"/>
    <property type="evidence" value="ECO:0007669"/>
    <property type="project" value="InterPro"/>
</dbReference>
<dbReference type="NCBIfam" id="TIGR01031">
    <property type="entry name" value="rpmF_bact"/>
    <property type="match status" value="1"/>
</dbReference>
<organism evidence="9">
    <name type="scientific">Tetraselmis sp. GSL018</name>
    <dbReference type="NCBI Taxonomy" id="582737"/>
    <lineage>
        <taxon>Eukaryota</taxon>
        <taxon>Viridiplantae</taxon>
        <taxon>Chlorophyta</taxon>
        <taxon>core chlorophytes</taxon>
        <taxon>Chlorodendrophyceae</taxon>
        <taxon>Chlorodendrales</taxon>
        <taxon>Chlorodendraceae</taxon>
        <taxon>Tetraselmis</taxon>
    </lineage>
</organism>
<dbReference type="SUPFAM" id="SSF57829">
    <property type="entry name" value="Zn-binding ribosomal proteins"/>
    <property type="match status" value="1"/>
</dbReference>
<evidence type="ECO:0000256" key="6">
    <source>
        <dbReference type="ARBA" id="ARBA00023274"/>
    </source>
</evidence>
<evidence type="ECO:0000256" key="2">
    <source>
        <dbReference type="ARBA" id="ARBA00008560"/>
    </source>
</evidence>
<dbReference type="GO" id="GO:0006412">
    <property type="term" value="P:translation"/>
    <property type="evidence" value="ECO:0007669"/>
    <property type="project" value="InterPro"/>
</dbReference>
<accession>A0A061RLP1</accession>
<name>A0A061RLP1_9CHLO</name>
<proteinExistence type="inferred from homology"/>